<proteinExistence type="predicted"/>
<name>A0A174HNJ9_9BACE</name>
<accession>A0A174HNJ9</accession>
<dbReference type="Proteomes" id="UP000095517">
    <property type="component" value="Unassembled WGS sequence"/>
</dbReference>
<dbReference type="STRING" id="338188.ERS852397_02697"/>
<dbReference type="InterPro" id="IPR010862">
    <property type="entry name" value="DUF1493"/>
</dbReference>
<dbReference type="RefSeq" id="WP_055279347.1">
    <property type="nucleotide sequence ID" value="NZ_CABIXA010000015.1"/>
</dbReference>
<sequence>MYYEVLLNFILNYSWIKNREKLNASTRLEEDLYIYGDDAEKFLCEYSDRFSVDISNFNFSRYFTKEVYFYSIYKCLNRHKEKETLTIGDLEKGILAGCLNDYILSKEKAK</sequence>
<protein>
    <submittedName>
        <fullName evidence="1">Protein of uncharacterized function (DUF1493)</fullName>
    </submittedName>
</protein>
<dbReference type="EMBL" id="CYZH01000015">
    <property type="protein sequence ID" value="CUO74660.1"/>
    <property type="molecule type" value="Genomic_DNA"/>
</dbReference>
<reference evidence="1 2" key="1">
    <citation type="submission" date="2015-09" db="EMBL/GenBank/DDBJ databases">
        <authorList>
            <consortium name="Pathogen Informatics"/>
        </authorList>
    </citation>
    <scope>NUCLEOTIDE SEQUENCE [LARGE SCALE GENOMIC DNA]</scope>
    <source>
        <strain evidence="1 2">2789STDY5608840</strain>
    </source>
</reference>
<evidence type="ECO:0000313" key="1">
    <source>
        <dbReference type="EMBL" id="CUO74660.1"/>
    </source>
</evidence>
<dbReference type="Pfam" id="PF07377">
    <property type="entry name" value="DUF1493"/>
    <property type="match status" value="1"/>
</dbReference>
<dbReference type="AlphaFoldDB" id="A0A174HNJ9"/>
<organism evidence="1 2">
    <name type="scientific">Bacteroides finegoldii</name>
    <dbReference type="NCBI Taxonomy" id="338188"/>
    <lineage>
        <taxon>Bacteria</taxon>
        <taxon>Pseudomonadati</taxon>
        <taxon>Bacteroidota</taxon>
        <taxon>Bacteroidia</taxon>
        <taxon>Bacteroidales</taxon>
        <taxon>Bacteroidaceae</taxon>
        <taxon>Bacteroides</taxon>
    </lineage>
</organism>
<evidence type="ECO:0000313" key="2">
    <source>
        <dbReference type="Proteomes" id="UP000095517"/>
    </source>
</evidence>
<gene>
    <name evidence="1" type="ORF">ERS852397_02697</name>
</gene>